<feature type="compositionally biased region" description="Polar residues" evidence="1">
    <location>
        <begin position="27"/>
        <end position="40"/>
    </location>
</feature>
<feature type="compositionally biased region" description="Low complexity" evidence="1">
    <location>
        <begin position="102"/>
        <end position="120"/>
    </location>
</feature>
<dbReference type="Pfam" id="PF11617">
    <property type="entry name" value="Cu-binding_MopE"/>
    <property type="match status" value="2"/>
</dbReference>
<feature type="signal peptide" evidence="2">
    <location>
        <begin position="1"/>
        <end position="23"/>
    </location>
</feature>
<keyword evidence="2" id="KW-0732">Signal</keyword>
<feature type="compositionally biased region" description="Acidic residues" evidence="1">
    <location>
        <begin position="79"/>
        <end position="89"/>
    </location>
</feature>
<evidence type="ECO:0000313" key="3">
    <source>
        <dbReference type="EMBL" id="PJA47446.1"/>
    </source>
</evidence>
<protein>
    <submittedName>
        <fullName evidence="3">Uncharacterized protein</fullName>
    </submittedName>
</protein>
<dbReference type="PROSITE" id="PS51257">
    <property type="entry name" value="PROKAR_LIPOPROTEIN"/>
    <property type="match status" value="1"/>
</dbReference>
<evidence type="ECO:0000256" key="1">
    <source>
        <dbReference type="SAM" id="MobiDB-lite"/>
    </source>
</evidence>
<dbReference type="InterPro" id="IPR021655">
    <property type="entry name" value="Put_metal-bd"/>
</dbReference>
<accession>A0A2M7XIA1</accession>
<reference evidence="4" key="1">
    <citation type="submission" date="2017-09" db="EMBL/GenBank/DDBJ databases">
        <title>Depth-based differentiation of microbial function through sediment-hosted aquifers and enrichment of novel symbionts in the deep terrestrial subsurface.</title>
        <authorList>
            <person name="Probst A.J."/>
            <person name="Ladd B."/>
            <person name="Jarett J.K."/>
            <person name="Geller-Mcgrath D.E."/>
            <person name="Sieber C.M.K."/>
            <person name="Emerson J.B."/>
            <person name="Anantharaman K."/>
            <person name="Thomas B.C."/>
            <person name="Malmstrom R."/>
            <person name="Stieglmeier M."/>
            <person name="Klingl A."/>
            <person name="Woyke T."/>
            <person name="Ryan C.M."/>
            <person name="Banfield J.F."/>
        </authorList>
    </citation>
    <scope>NUCLEOTIDE SEQUENCE [LARGE SCALE GENOMIC DNA]</scope>
</reference>
<dbReference type="AlphaFoldDB" id="A0A2M7XIA1"/>
<organism evidence="3 4">
    <name type="scientific">Candidatus Uhrbacteria bacterium CG_4_9_14_3_um_filter_36_7</name>
    <dbReference type="NCBI Taxonomy" id="1975033"/>
    <lineage>
        <taxon>Bacteria</taxon>
        <taxon>Candidatus Uhriibacteriota</taxon>
    </lineage>
</organism>
<comment type="caution">
    <text evidence="3">The sequence shown here is derived from an EMBL/GenBank/DDBJ whole genome shotgun (WGS) entry which is preliminary data.</text>
</comment>
<evidence type="ECO:0000256" key="2">
    <source>
        <dbReference type="SAM" id="SignalP"/>
    </source>
</evidence>
<feature type="region of interest" description="Disordered" evidence="1">
    <location>
        <begin position="27"/>
        <end position="123"/>
    </location>
</feature>
<name>A0A2M7XIA1_9BACT</name>
<evidence type="ECO:0000313" key="4">
    <source>
        <dbReference type="Proteomes" id="UP000229749"/>
    </source>
</evidence>
<gene>
    <name evidence="3" type="ORF">CO172_01290</name>
</gene>
<proteinExistence type="predicted"/>
<dbReference type="Proteomes" id="UP000229749">
    <property type="component" value="Unassembled WGS sequence"/>
</dbReference>
<sequence length="237" mass="26140">MSIFSKIIFICFLIFLLGSGCQAPNTNIQDQDQDRYSVSQGDCKDNDPSVYPSAPEIIDNKDNDCDGQVDETAGLGSEQAEDSVDEQSNDSENQAQQDEEQQTSSGNESSSSQDYGDYYDPTMDGWLVDIDGDGWFASEDCNDTDPDMHPYAQEIACNPVDENCDGVYAFPAGGDMIFGSEDYGMRITCGEYLRQCGRADLHNMVSFVKYYDGVPTNVSESCLVINGYIDAVYPPNY</sequence>
<feature type="chain" id="PRO_5014902399" evidence="2">
    <location>
        <begin position="24"/>
        <end position="237"/>
    </location>
</feature>
<dbReference type="EMBL" id="PFWS01000020">
    <property type="protein sequence ID" value="PJA47446.1"/>
    <property type="molecule type" value="Genomic_DNA"/>
</dbReference>